<protein>
    <submittedName>
        <fullName evidence="3">ARID/BRIGHT DNA binding domain protein</fullName>
    </submittedName>
</protein>
<evidence type="ECO:0000313" key="3">
    <source>
        <dbReference type="EMBL" id="EPB77842.1"/>
    </source>
</evidence>
<dbReference type="GO" id="GO:0003677">
    <property type="term" value="F:DNA binding"/>
    <property type="evidence" value="ECO:0007669"/>
    <property type="project" value="InterPro"/>
</dbReference>
<dbReference type="EMBL" id="KE124827">
    <property type="protein sequence ID" value="EPB77842.1"/>
    <property type="molecule type" value="Genomic_DNA"/>
</dbReference>
<organism evidence="3 4">
    <name type="scientific">Ancylostoma ceylanicum</name>
    <dbReference type="NCBI Taxonomy" id="53326"/>
    <lineage>
        <taxon>Eukaryota</taxon>
        <taxon>Metazoa</taxon>
        <taxon>Ecdysozoa</taxon>
        <taxon>Nematoda</taxon>
        <taxon>Chromadorea</taxon>
        <taxon>Rhabditida</taxon>
        <taxon>Rhabditina</taxon>
        <taxon>Rhabditomorpha</taxon>
        <taxon>Strongyloidea</taxon>
        <taxon>Ancylostomatidae</taxon>
        <taxon>Ancylostomatinae</taxon>
        <taxon>Ancylostoma</taxon>
    </lineage>
</organism>
<dbReference type="GO" id="GO:0031491">
    <property type="term" value="F:nucleosome binding"/>
    <property type="evidence" value="ECO:0007669"/>
    <property type="project" value="TreeGrafter"/>
</dbReference>
<evidence type="ECO:0000313" key="4">
    <source>
        <dbReference type="Proteomes" id="UP000054495"/>
    </source>
</evidence>
<dbReference type="Gene3D" id="1.10.150.60">
    <property type="entry name" value="ARID DNA-binding domain"/>
    <property type="match status" value="1"/>
</dbReference>
<dbReference type="InterPro" id="IPR001606">
    <property type="entry name" value="ARID_dom"/>
</dbReference>
<dbReference type="Pfam" id="PF01388">
    <property type="entry name" value="ARID"/>
    <property type="match status" value="1"/>
</dbReference>
<dbReference type="InterPro" id="IPR036431">
    <property type="entry name" value="ARID_dom_sf"/>
</dbReference>
<dbReference type="GO" id="GO:0045893">
    <property type="term" value="P:positive regulation of DNA-templated transcription"/>
    <property type="evidence" value="ECO:0007669"/>
    <property type="project" value="TreeGrafter"/>
</dbReference>
<proteinExistence type="predicted"/>
<dbReference type="GO" id="GO:0005654">
    <property type="term" value="C:nucleoplasm"/>
    <property type="evidence" value="ECO:0007669"/>
    <property type="project" value="TreeGrafter"/>
</dbReference>
<dbReference type="PROSITE" id="PS51011">
    <property type="entry name" value="ARID"/>
    <property type="match status" value="1"/>
</dbReference>
<dbReference type="PANTHER" id="PTHR12656:SF5">
    <property type="entry name" value="TRITHORAX GROUP PROTEIN OSA"/>
    <property type="match status" value="1"/>
</dbReference>
<dbReference type="AlphaFoldDB" id="A0A0D6MBM4"/>
<sequence length="136" mass="15145">MDDKSRLESPSWANQGQVSKQNVDLHRLYIGVRNRGGFEQVTKDKAWKAICTEANPEISQSSAAGYQLRKHYEKHLLLLECVETGRRPEDAVAFADGLKRQRRKEPAAAAAGATPTSSLPPFPGEYGPIYNRDYGL</sequence>
<dbReference type="GO" id="GO:0006357">
    <property type="term" value="P:regulation of transcription by RNA polymerase II"/>
    <property type="evidence" value="ECO:0007669"/>
    <property type="project" value="TreeGrafter"/>
</dbReference>
<feature type="domain" description="ARID" evidence="2">
    <location>
        <begin position="1"/>
        <end position="84"/>
    </location>
</feature>
<dbReference type="GO" id="GO:0016514">
    <property type="term" value="C:SWI/SNF complex"/>
    <property type="evidence" value="ECO:0007669"/>
    <property type="project" value="InterPro"/>
</dbReference>
<dbReference type="SUPFAM" id="SSF46774">
    <property type="entry name" value="ARID-like"/>
    <property type="match status" value="1"/>
</dbReference>
<reference evidence="3 4" key="1">
    <citation type="submission" date="2013-05" db="EMBL/GenBank/DDBJ databases">
        <title>Draft genome of the parasitic nematode Anyclostoma ceylanicum.</title>
        <authorList>
            <person name="Mitreva M."/>
        </authorList>
    </citation>
    <scope>NUCLEOTIDE SEQUENCE [LARGE SCALE GENOMIC DNA]</scope>
</reference>
<feature type="region of interest" description="Disordered" evidence="1">
    <location>
        <begin position="96"/>
        <end position="136"/>
    </location>
</feature>
<name>A0A0D6MBM4_9BILA</name>
<evidence type="ECO:0000259" key="2">
    <source>
        <dbReference type="PROSITE" id="PS51011"/>
    </source>
</evidence>
<dbReference type="GO" id="GO:0035060">
    <property type="term" value="C:brahma complex"/>
    <property type="evidence" value="ECO:0007669"/>
    <property type="project" value="InterPro"/>
</dbReference>
<dbReference type="PANTHER" id="PTHR12656">
    <property type="entry name" value="BRG-1 ASSOCIATED FACTOR 250 BAF250"/>
    <property type="match status" value="1"/>
</dbReference>
<gene>
    <name evidence="3" type="ORF">ANCCEY_03110</name>
</gene>
<keyword evidence="4" id="KW-1185">Reference proteome</keyword>
<evidence type="ECO:0000256" key="1">
    <source>
        <dbReference type="SAM" id="MobiDB-lite"/>
    </source>
</evidence>
<dbReference type="GO" id="GO:0006338">
    <property type="term" value="P:chromatin remodeling"/>
    <property type="evidence" value="ECO:0007669"/>
    <property type="project" value="InterPro"/>
</dbReference>
<dbReference type="SMART" id="SM00501">
    <property type="entry name" value="BRIGHT"/>
    <property type="match status" value="1"/>
</dbReference>
<dbReference type="InterPro" id="IPR021906">
    <property type="entry name" value="BAF250/Osa"/>
</dbReference>
<dbReference type="SMART" id="SM01014">
    <property type="entry name" value="ARID"/>
    <property type="match status" value="1"/>
</dbReference>
<dbReference type="GO" id="GO:0071565">
    <property type="term" value="C:nBAF complex"/>
    <property type="evidence" value="ECO:0007669"/>
    <property type="project" value="TreeGrafter"/>
</dbReference>
<accession>A0A0D6MBM4</accession>
<dbReference type="Proteomes" id="UP000054495">
    <property type="component" value="Unassembled WGS sequence"/>
</dbReference>